<keyword evidence="1" id="KW-1133">Transmembrane helix</keyword>
<feature type="transmembrane region" description="Helical" evidence="1">
    <location>
        <begin position="34"/>
        <end position="59"/>
    </location>
</feature>
<evidence type="ECO:0000313" key="2">
    <source>
        <dbReference type="EMBL" id="MCY9606791.1"/>
    </source>
</evidence>
<evidence type="ECO:0000313" key="5">
    <source>
        <dbReference type="Proteomes" id="UP001209276"/>
    </source>
</evidence>
<dbReference type="Proteomes" id="UP001209276">
    <property type="component" value="Unassembled WGS sequence"/>
</dbReference>
<proteinExistence type="predicted"/>
<protein>
    <submittedName>
        <fullName evidence="3">Uncharacterized protein</fullName>
    </submittedName>
</protein>
<evidence type="ECO:0000256" key="1">
    <source>
        <dbReference type="SAM" id="Phobius"/>
    </source>
</evidence>
<dbReference type="Proteomes" id="UP000315377">
    <property type="component" value="Chromosome"/>
</dbReference>
<reference evidence="2 5" key="2">
    <citation type="submission" date="2022-05" db="EMBL/GenBank/DDBJ databases">
        <title>Genome Sequencing of Bee-Associated Microbes.</title>
        <authorList>
            <person name="Dunlap C."/>
        </authorList>
    </citation>
    <scope>NUCLEOTIDE SEQUENCE [LARGE SCALE GENOMIC DNA]</scope>
    <source>
        <strain evidence="2 5">NRRL B-14613</strain>
    </source>
</reference>
<accession>A0AAP9IZF7</accession>
<dbReference type="RefSeq" id="WP_127510959.1">
    <property type="nucleotide sequence ID" value="NZ_CABMNB010000036.1"/>
</dbReference>
<keyword evidence="5" id="KW-1185">Reference proteome</keyword>
<keyword evidence="1" id="KW-0812">Transmembrane</keyword>
<organism evidence="3 4">
    <name type="scientific">Paenibacillus thiaminolyticus</name>
    <name type="common">Bacillus thiaminolyticus</name>
    <dbReference type="NCBI Taxonomy" id="49283"/>
    <lineage>
        <taxon>Bacteria</taxon>
        <taxon>Bacillati</taxon>
        <taxon>Bacillota</taxon>
        <taxon>Bacilli</taxon>
        <taxon>Bacillales</taxon>
        <taxon>Paenibacillaceae</taxon>
        <taxon>Paenibacillus</taxon>
    </lineage>
</organism>
<name>A0AAP9IZF7_PANTH</name>
<dbReference type="EMBL" id="JAMDMM010000014">
    <property type="protein sequence ID" value="MCY9606791.1"/>
    <property type="molecule type" value="Genomic_DNA"/>
</dbReference>
<feature type="transmembrane region" description="Helical" evidence="1">
    <location>
        <begin position="79"/>
        <end position="103"/>
    </location>
</feature>
<evidence type="ECO:0000313" key="4">
    <source>
        <dbReference type="Proteomes" id="UP000315377"/>
    </source>
</evidence>
<sequence>MGFSASRLGISLNRWSYGFSSAQKDSSIVTRSRWSMLGSAVGQISLVTLLMPIALLGHLPVHDTIVDISGKGFFNSQSLIRTVHAAGVVMAISISALFGYGFWKY</sequence>
<dbReference type="EMBL" id="CP041405">
    <property type="protein sequence ID" value="QDM42381.1"/>
    <property type="molecule type" value="Genomic_DNA"/>
</dbReference>
<keyword evidence="1" id="KW-0472">Membrane</keyword>
<dbReference type="GeneID" id="76994723"/>
<evidence type="ECO:0000313" key="3">
    <source>
        <dbReference type="EMBL" id="QDM42381.1"/>
    </source>
</evidence>
<gene>
    <name evidence="3" type="ORF">FLT43_01800</name>
    <name evidence="2" type="ORF">M5W83_06410</name>
</gene>
<dbReference type="AlphaFoldDB" id="A0AAP9IZF7"/>
<reference evidence="3 4" key="1">
    <citation type="submission" date="2019-07" db="EMBL/GenBank/DDBJ databases">
        <title>Paenibacillus thiaminolyticus NRRL B-4156.</title>
        <authorList>
            <person name="Hehnly C."/>
            <person name="Zhang L."/>
        </authorList>
    </citation>
    <scope>NUCLEOTIDE SEQUENCE [LARGE SCALE GENOMIC DNA]</scope>
    <source>
        <strain evidence="3 4">NRRL B-4156</strain>
    </source>
</reference>